<dbReference type="GeneTree" id="ENSGT00510000046986"/>
<dbReference type="GO" id="GO:0031965">
    <property type="term" value="C:nuclear membrane"/>
    <property type="evidence" value="ECO:0007669"/>
    <property type="project" value="Ensembl"/>
</dbReference>
<evidence type="ECO:0000256" key="20">
    <source>
        <dbReference type="SAM" id="Phobius"/>
    </source>
</evidence>
<dbReference type="GO" id="GO:0046933">
    <property type="term" value="F:proton-transporting ATP synthase activity, rotational mechanism"/>
    <property type="evidence" value="ECO:0007669"/>
    <property type="project" value="Ensembl"/>
</dbReference>
<keyword evidence="13 20" id="KW-0472">Membrane</keyword>
<comment type="function">
    <text evidence="16">Subunit f, of the mitochondrial membrane ATP synthase complex (F(1)F(0) ATP synthase or Complex V) that produces ATP from ADP in the presence of a proton gradient across the membrane which is generated by electron transport complexes of the respiratory chain. ATP synthase complex consist of a soluble F(1) head domain - the catalytic core - and a membrane F(1) domain - the membrane proton channel. These two domains are linked by a central stalk rotating inside the F(1) region and a stationary peripheral stalk. During catalysis, ATP synthesis in the catalytic domain of F(1) is coupled via a rotary mechanism of the central stalk subunits to proton translocation. In vivo, can only synthesize ATP although its ATP hydrolase activity can be activated artificially in vitro. Part of the complex F(0) domain.</text>
</comment>
<evidence type="ECO:0000256" key="5">
    <source>
        <dbReference type="ARBA" id="ARBA00022553"/>
    </source>
</evidence>
<proteinExistence type="inferred from homology"/>
<evidence type="ECO:0000256" key="9">
    <source>
        <dbReference type="ARBA" id="ARBA00022989"/>
    </source>
</evidence>
<feature type="transmembrane region" description="Helical" evidence="20">
    <location>
        <begin position="88"/>
        <end position="108"/>
    </location>
</feature>
<dbReference type="AlphaFoldDB" id="A0A674G6X8"/>
<keyword evidence="7" id="KW-0375">Hydrogen ion transport</keyword>
<evidence type="ECO:0000256" key="7">
    <source>
        <dbReference type="ARBA" id="ARBA00022781"/>
    </source>
</evidence>
<keyword evidence="3" id="KW-0813">Transport</keyword>
<evidence type="ECO:0000256" key="6">
    <source>
        <dbReference type="ARBA" id="ARBA00022692"/>
    </source>
</evidence>
<keyword evidence="5" id="KW-0597">Phosphoprotein</keyword>
<accession>A0A674G6X8</accession>
<evidence type="ECO:0000256" key="14">
    <source>
        <dbReference type="ARBA" id="ARBA00023310"/>
    </source>
</evidence>
<evidence type="ECO:0000256" key="3">
    <source>
        <dbReference type="ARBA" id="ARBA00022448"/>
    </source>
</evidence>
<dbReference type="Ensembl" id="ENSTGUT00000042354.1">
    <property type="protein sequence ID" value="ENSTGUP00000018395.1"/>
    <property type="gene ID" value="ENSTGUG00000027774.1"/>
</dbReference>
<evidence type="ECO:0000256" key="17">
    <source>
        <dbReference type="ARBA" id="ARBA00064647"/>
    </source>
</evidence>
<dbReference type="OMA" id="HKYVQPK"/>
<dbReference type="InterPro" id="IPR019344">
    <property type="entry name" value="F1F0-ATPsyn_F_prd"/>
</dbReference>
<keyword evidence="14" id="KW-0066">ATP synthesis</keyword>
<dbReference type="Pfam" id="PF10206">
    <property type="entry name" value="WRW"/>
    <property type="match status" value="1"/>
</dbReference>
<reference evidence="21" key="3">
    <citation type="submission" date="2025-09" db="UniProtKB">
        <authorList>
            <consortium name="Ensembl"/>
        </authorList>
    </citation>
    <scope>IDENTIFICATION</scope>
</reference>
<evidence type="ECO:0000256" key="19">
    <source>
        <dbReference type="SAM" id="MobiDB-lite"/>
    </source>
</evidence>
<evidence type="ECO:0000256" key="11">
    <source>
        <dbReference type="ARBA" id="ARBA00023065"/>
    </source>
</evidence>
<keyword evidence="9 20" id="KW-1133">Transmembrane helix</keyword>
<dbReference type="Proteomes" id="UP000007754">
    <property type="component" value="Chromosome 14"/>
</dbReference>
<keyword evidence="22" id="KW-1185">Reference proteome</keyword>
<dbReference type="GO" id="GO:0045259">
    <property type="term" value="C:proton-transporting ATP synthase complex"/>
    <property type="evidence" value="ECO:0007669"/>
    <property type="project" value="UniProtKB-KW"/>
</dbReference>
<protein>
    <recommendedName>
        <fullName evidence="18">ATP synthase F(0) complex subunit f, mitochondrial</fullName>
    </recommendedName>
    <alternativeName>
        <fullName evidence="15">ATP synthase membrane subunit f</fullName>
    </alternativeName>
</protein>
<evidence type="ECO:0000256" key="15">
    <source>
        <dbReference type="ARBA" id="ARBA00032201"/>
    </source>
</evidence>
<keyword evidence="10" id="KW-0007">Acetylation</keyword>
<dbReference type="PANTHER" id="PTHR13080:SF16">
    <property type="entry name" value="ATP SYNTHASE SUBUNIT F, MITOCHONDRIAL"/>
    <property type="match status" value="1"/>
</dbReference>
<keyword evidence="6 20" id="KW-0812">Transmembrane</keyword>
<evidence type="ECO:0000256" key="13">
    <source>
        <dbReference type="ARBA" id="ARBA00023136"/>
    </source>
</evidence>
<dbReference type="RefSeq" id="XP_012433291.2">
    <property type="nucleotide sequence ID" value="XM_012577837.5"/>
</dbReference>
<evidence type="ECO:0000256" key="1">
    <source>
        <dbReference type="ARBA" id="ARBA00004434"/>
    </source>
</evidence>
<dbReference type="GO" id="GO:0042776">
    <property type="term" value="P:proton motive force-driven mitochondrial ATP synthesis"/>
    <property type="evidence" value="ECO:0007669"/>
    <property type="project" value="Ensembl"/>
</dbReference>
<evidence type="ECO:0000256" key="4">
    <source>
        <dbReference type="ARBA" id="ARBA00022547"/>
    </source>
</evidence>
<keyword evidence="12" id="KW-0496">Mitochondrion</keyword>
<reference evidence="21 22" key="1">
    <citation type="journal article" date="2010" name="Nature">
        <title>The genome of a songbird.</title>
        <authorList>
            <person name="Warren W.C."/>
            <person name="Clayton D.F."/>
            <person name="Ellegren H."/>
            <person name="Arnold A.P."/>
            <person name="Hillier L.W."/>
            <person name="Kunstner A."/>
            <person name="Searle S."/>
            <person name="White S."/>
            <person name="Vilella A.J."/>
            <person name="Fairley S."/>
            <person name="Heger A."/>
            <person name="Kong L."/>
            <person name="Ponting C.P."/>
            <person name="Jarvis E.D."/>
            <person name="Mello C.V."/>
            <person name="Minx P."/>
            <person name="Lovell P."/>
            <person name="Velho T.A."/>
            <person name="Ferris M."/>
            <person name="Balakrishnan C.N."/>
            <person name="Sinha S."/>
            <person name="Blatti C."/>
            <person name="London S.E."/>
            <person name="Li Y."/>
            <person name="Lin Y.C."/>
            <person name="George J."/>
            <person name="Sweedler J."/>
            <person name="Southey B."/>
            <person name="Gunaratne P."/>
            <person name="Watson M."/>
            <person name="Nam K."/>
            <person name="Backstrom N."/>
            <person name="Smeds L."/>
            <person name="Nabholz B."/>
            <person name="Itoh Y."/>
            <person name="Whitney O."/>
            <person name="Pfenning A.R."/>
            <person name="Howard J."/>
            <person name="Volker M."/>
            <person name="Skinner B.M."/>
            <person name="Griffin D.K."/>
            <person name="Ye L."/>
            <person name="McLaren W.M."/>
            <person name="Flicek P."/>
            <person name="Quesada V."/>
            <person name="Velasco G."/>
            <person name="Lopez-Otin C."/>
            <person name="Puente X.S."/>
            <person name="Olender T."/>
            <person name="Lancet D."/>
            <person name="Smit A.F."/>
            <person name="Hubley R."/>
            <person name="Konkel M.K."/>
            <person name="Walker J.A."/>
            <person name="Batzer M.A."/>
            <person name="Gu W."/>
            <person name="Pollock D.D."/>
            <person name="Chen L."/>
            <person name="Cheng Z."/>
            <person name="Eichler E.E."/>
            <person name="Stapley J."/>
            <person name="Slate J."/>
            <person name="Ekblom R."/>
            <person name="Birkhead T."/>
            <person name="Burke T."/>
            <person name="Burt D."/>
            <person name="Scharff C."/>
            <person name="Adam I."/>
            <person name="Richard H."/>
            <person name="Sultan M."/>
            <person name="Soldatov A."/>
            <person name="Lehrach H."/>
            <person name="Edwards S.V."/>
            <person name="Yang S.P."/>
            <person name="Li X."/>
            <person name="Graves T."/>
            <person name="Fulton L."/>
            <person name="Nelson J."/>
            <person name="Chinwalla A."/>
            <person name="Hou S."/>
            <person name="Mardis E.R."/>
            <person name="Wilson R.K."/>
        </authorList>
    </citation>
    <scope>NUCLEOTIDE SEQUENCE [LARGE SCALE GENOMIC DNA]</scope>
</reference>
<comment type="subunit">
    <text evidence="17">Component of the ATP synthase complex composed at least of ATP5F1A/subunit alpha, ATP5F1B/subunit beta, ATP5MC1/subunit c (homooctomer), MT-ATP6/subunit a, MT-ATP8/subunit 8, ATP5ME/subunit e, ATP5MF/subunit f, ATP5MG/subunit g, ATP5MK/subunit k, ATP5MJ/subunit j, ATP5F1C/subunit gamma, ATP5F1D/subunit delta, ATP5F1E/subunit epsilon, ATP5PF/subunit F6, ATP5PB/subunit b, ATP5PD/subunit d, ATP5PO/subunit OSCP. ATP synthase complex consists of a soluble F(1) head domain (subunits alpha(3) and beta(3)) - the catalytic core - and a membrane F(0) domain - the membrane proton channel (subunits c, a, 8, e, f, g, k and j). These two domains are linked by a central stalk (subunits gamma, delta, and epsilon) rotating inside the F1 region and a stationary peripheral stalk (subunits F6, b, d, and OSCP).</text>
</comment>
<gene>
    <name evidence="21" type="primary">ATP5MF</name>
</gene>
<evidence type="ECO:0000256" key="8">
    <source>
        <dbReference type="ARBA" id="ARBA00022792"/>
    </source>
</evidence>
<dbReference type="PANTHER" id="PTHR13080">
    <property type="entry name" value="ATP SYNTHASE F CHAIN, MITOCHONDRIAL-RELATED"/>
    <property type="match status" value="1"/>
</dbReference>
<evidence type="ECO:0000313" key="21">
    <source>
        <dbReference type="Ensembl" id="ENSTGUP00000018395.1"/>
    </source>
</evidence>
<reference evidence="21" key="2">
    <citation type="submission" date="2025-08" db="UniProtKB">
        <authorList>
            <consortium name="Ensembl"/>
        </authorList>
    </citation>
    <scope>IDENTIFICATION</scope>
</reference>
<evidence type="ECO:0000256" key="12">
    <source>
        <dbReference type="ARBA" id="ARBA00023128"/>
    </source>
</evidence>
<evidence type="ECO:0000313" key="22">
    <source>
        <dbReference type="Proteomes" id="UP000007754"/>
    </source>
</evidence>
<keyword evidence="11" id="KW-0406">Ion transport</keyword>
<comment type="similarity">
    <text evidence="2">Belongs to the ATPase F chain family.</text>
</comment>
<keyword evidence="8" id="KW-0999">Mitochondrion inner membrane</keyword>
<organism evidence="21 22">
    <name type="scientific">Taeniopygia guttata</name>
    <name type="common">Zebra finch</name>
    <name type="synonym">Poephila guttata</name>
    <dbReference type="NCBI Taxonomy" id="59729"/>
    <lineage>
        <taxon>Eukaryota</taxon>
        <taxon>Metazoa</taxon>
        <taxon>Chordata</taxon>
        <taxon>Craniata</taxon>
        <taxon>Vertebrata</taxon>
        <taxon>Euteleostomi</taxon>
        <taxon>Archelosauria</taxon>
        <taxon>Archosauria</taxon>
        <taxon>Dinosauria</taxon>
        <taxon>Saurischia</taxon>
        <taxon>Theropoda</taxon>
        <taxon>Coelurosauria</taxon>
        <taxon>Aves</taxon>
        <taxon>Neognathae</taxon>
        <taxon>Neoaves</taxon>
        <taxon>Telluraves</taxon>
        <taxon>Australaves</taxon>
        <taxon>Passeriformes</taxon>
        <taxon>Passeroidea</taxon>
        <taxon>Estrildidae</taxon>
        <taxon>Estrildinae</taxon>
        <taxon>Taeniopygia</taxon>
    </lineage>
</organism>
<evidence type="ECO:0000256" key="2">
    <source>
        <dbReference type="ARBA" id="ARBA00005895"/>
    </source>
</evidence>
<feature type="region of interest" description="Disordered" evidence="19">
    <location>
        <begin position="1"/>
        <end position="34"/>
    </location>
</feature>
<comment type="subcellular location">
    <subcellularLocation>
        <location evidence="1">Mitochondrion inner membrane</location>
        <topology evidence="1">Single-pass membrane protein</topology>
    </subcellularLocation>
</comment>
<evidence type="ECO:0000256" key="16">
    <source>
        <dbReference type="ARBA" id="ARBA00054012"/>
    </source>
</evidence>
<evidence type="ECO:0000256" key="18">
    <source>
        <dbReference type="ARBA" id="ARBA00070733"/>
    </source>
</evidence>
<dbReference type="GeneID" id="100190122"/>
<keyword evidence="4" id="KW-0138">CF(0)</keyword>
<sequence>MAPAPPRPARRVPALPSSHQPPRPVPSGHGKMAQPPVLLKDMKLMDVKLGQLGSWLAMRDFTPGGILGAIRRGHSRYYNKYINVRKGGLGGLSMVLAGYIILSYMWSYSHIKHERRRKYH</sequence>
<dbReference type="InParanoid" id="A0A674G6X8"/>
<evidence type="ECO:0000256" key="10">
    <source>
        <dbReference type="ARBA" id="ARBA00022990"/>
    </source>
</evidence>
<dbReference type="GO" id="GO:0005743">
    <property type="term" value="C:mitochondrial inner membrane"/>
    <property type="evidence" value="ECO:0007669"/>
    <property type="project" value="UniProtKB-SubCell"/>
</dbReference>
<name>A0A674G6X8_TAEGU</name>